<evidence type="ECO:0000313" key="2">
    <source>
        <dbReference type="Proteomes" id="UP000192288"/>
    </source>
</evidence>
<accession>A0A1X0VCX6</accession>
<organism evidence="1 2">
    <name type="scientific">Leuconostoc pseudomesenteroides</name>
    <dbReference type="NCBI Taxonomy" id="33968"/>
    <lineage>
        <taxon>Bacteria</taxon>
        <taxon>Bacillati</taxon>
        <taxon>Bacillota</taxon>
        <taxon>Bacilli</taxon>
        <taxon>Lactobacillales</taxon>
        <taxon>Lactobacillaceae</taxon>
        <taxon>Leuconostoc</taxon>
    </lineage>
</organism>
<sequence>MKDLKTVMKNPPILSIPDNLVLVYDHCIELWAMQLNGQFYPDNGTFSKIFNRFMSATITTDKIIVTEKNKEKLSIDIADVSQATVLIKKVNYQNFMAGGANEGPVYLTLLTIEDKSGHNYYFNFMSALGAWQLVTNPPKNLKVVDPLNIKRLPLFKNEYEIVAAINDLGFAKFIAGTGYEFLDLKFSETIKPMY</sequence>
<name>A0A1X0VCX6_LEUPS</name>
<gene>
    <name evidence="1" type="ORF">BMR96_06750</name>
</gene>
<protein>
    <submittedName>
        <fullName evidence="1">Uncharacterized protein</fullName>
    </submittedName>
</protein>
<evidence type="ECO:0000313" key="1">
    <source>
        <dbReference type="EMBL" id="ORI97494.1"/>
    </source>
</evidence>
<dbReference type="EMBL" id="MPLS01000023">
    <property type="protein sequence ID" value="ORI97494.1"/>
    <property type="molecule type" value="Genomic_DNA"/>
</dbReference>
<dbReference type="Proteomes" id="UP000192288">
    <property type="component" value="Unassembled WGS sequence"/>
</dbReference>
<dbReference type="AlphaFoldDB" id="A0A1X0VCX6"/>
<comment type="caution">
    <text evidence="1">The sequence shown here is derived from an EMBL/GenBank/DDBJ whole genome shotgun (WGS) entry which is preliminary data.</text>
</comment>
<reference evidence="1 2" key="1">
    <citation type="journal article" date="2017" name="Front. Microbiol.">
        <title>Genomic Characterization of Dairy Associated Leuconostoc Species and Diversity of Leuconostocs in Undefined Mixed Mesophilic Starter Cultures.</title>
        <authorList>
            <person name="Frantzen C.A."/>
            <person name="Kot W."/>
            <person name="Pedersen T.B."/>
            <person name="Ardo Y.M."/>
            <person name="Broadbent J.R."/>
            <person name="Neve H."/>
            <person name="Hansen L.H."/>
            <person name="Dal Bello F."/>
            <person name="Ostlie H.M."/>
            <person name="Kleppen H.P."/>
            <person name="Vogensen F.K."/>
            <person name="Holo H."/>
        </authorList>
    </citation>
    <scope>NUCLEOTIDE SEQUENCE [LARGE SCALE GENOMIC DNA]</scope>
    <source>
        <strain evidence="1 2">LMGCF08</strain>
    </source>
</reference>
<dbReference type="RefSeq" id="WP_004910371.1">
    <property type="nucleotide sequence ID" value="NZ_MPLS01000023.1"/>
</dbReference>
<proteinExistence type="predicted"/>